<keyword evidence="3" id="KW-1185">Reference proteome</keyword>
<dbReference type="SUPFAM" id="SSF48403">
    <property type="entry name" value="Ankyrin repeat"/>
    <property type="match status" value="1"/>
</dbReference>
<comment type="caution">
    <text evidence="2">The sequence shown here is derived from an EMBL/GenBank/DDBJ whole genome shotgun (WGS) entry which is preliminary data.</text>
</comment>
<dbReference type="Proteomes" id="UP000716291">
    <property type="component" value="Unassembled WGS sequence"/>
</dbReference>
<organism evidence="2 3">
    <name type="scientific">Rhizopus oryzae</name>
    <name type="common">Mucormycosis agent</name>
    <name type="synonym">Rhizopus arrhizus var. delemar</name>
    <dbReference type="NCBI Taxonomy" id="64495"/>
    <lineage>
        <taxon>Eukaryota</taxon>
        <taxon>Fungi</taxon>
        <taxon>Fungi incertae sedis</taxon>
        <taxon>Mucoromycota</taxon>
        <taxon>Mucoromycotina</taxon>
        <taxon>Mucoromycetes</taxon>
        <taxon>Mucorales</taxon>
        <taxon>Mucorineae</taxon>
        <taxon>Rhizopodaceae</taxon>
        <taxon>Rhizopus</taxon>
    </lineage>
</organism>
<gene>
    <name evidence="2" type="ORF">G6F64_001498</name>
</gene>
<accession>A0A9P6XI53</accession>
<proteinExistence type="predicted"/>
<dbReference type="OrthoDB" id="341259at2759"/>
<evidence type="ECO:0000313" key="2">
    <source>
        <dbReference type="EMBL" id="KAG1314382.1"/>
    </source>
</evidence>
<sequence>MIHKDYDKTKKPTLEQLLKLTKSQQKLLTACSDNDLTTGNAKGHAEVIKALIEWGADVNNPMGDIVGNRPLHLAVVSNNVDAVLALLEAGAKPKPEESETIISDDGLPSAIRERNQMTAPLDLATSRLNMLLKQVNTRSRDRLMNQVLKVNIKINNT</sequence>
<keyword evidence="1" id="KW-0040">ANK repeat</keyword>
<dbReference type="PROSITE" id="PS50297">
    <property type="entry name" value="ANK_REP_REGION"/>
    <property type="match status" value="1"/>
</dbReference>
<dbReference type="Gene3D" id="1.25.40.20">
    <property type="entry name" value="Ankyrin repeat-containing domain"/>
    <property type="match status" value="1"/>
</dbReference>
<dbReference type="EMBL" id="JAANQT010000115">
    <property type="protein sequence ID" value="KAG1314382.1"/>
    <property type="molecule type" value="Genomic_DNA"/>
</dbReference>
<evidence type="ECO:0000256" key="1">
    <source>
        <dbReference type="PROSITE-ProRule" id="PRU00023"/>
    </source>
</evidence>
<dbReference type="SMART" id="SM00248">
    <property type="entry name" value="ANK"/>
    <property type="match status" value="2"/>
</dbReference>
<evidence type="ECO:0008006" key="4">
    <source>
        <dbReference type="Google" id="ProtNLM"/>
    </source>
</evidence>
<dbReference type="AlphaFoldDB" id="A0A9P6XI53"/>
<dbReference type="InterPro" id="IPR036770">
    <property type="entry name" value="Ankyrin_rpt-contain_sf"/>
</dbReference>
<dbReference type="PROSITE" id="PS50088">
    <property type="entry name" value="ANK_REPEAT"/>
    <property type="match status" value="1"/>
</dbReference>
<protein>
    <recommendedName>
        <fullName evidence="4">Ankyrin repeat domain-containing protein</fullName>
    </recommendedName>
</protein>
<reference evidence="2" key="1">
    <citation type="journal article" date="2020" name="Microb. Genom.">
        <title>Genetic diversity of clinical and environmental Mucorales isolates obtained from an investigation of mucormycosis cases among solid organ transplant recipients.</title>
        <authorList>
            <person name="Nguyen M.H."/>
            <person name="Kaul D."/>
            <person name="Muto C."/>
            <person name="Cheng S.J."/>
            <person name="Richter R.A."/>
            <person name="Bruno V.M."/>
            <person name="Liu G."/>
            <person name="Beyhan S."/>
            <person name="Sundermann A.J."/>
            <person name="Mounaud S."/>
            <person name="Pasculle A.W."/>
            <person name="Nierman W.C."/>
            <person name="Driscoll E."/>
            <person name="Cumbie R."/>
            <person name="Clancy C.J."/>
            <person name="Dupont C.L."/>
        </authorList>
    </citation>
    <scope>NUCLEOTIDE SEQUENCE</scope>
    <source>
        <strain evidence="2">GL11</strain>
    </source>
</reference>
<name>A0A9P6XI53_RHIOR</name>
<feature type="repeat" description="ANK" evidence="1">
    <location>
        <begin position="66"/>
        <end position="98"/>
    </location>
</feature>
<dbReference type="InterPro" id="IPR002110">
    <property type="entry name" value="Ankyrin_rpt"/>
</dbReference>
<dbReference type="Pfam" id="PF12796">
    <property type="entry name" value="Ank_2"/>
    <property type="match status" value="1"/>
</dbReference>
<evidence type="ECO:0000313" key="3">
    <source>
        <dbReference type="Proteomes" id="UP000716291"/>
    </source>
</evidence>